<evidence type="ECO:0000256" key="1">
    <source>
        <dbReference type="SAM" id="MobiDB-lite"/>
    </source>
</evidence>
<accession>A0A0H2REG6</accession>
<dbReference type="InParanoid" id="A0A0H2REG6"/>
<gene>
    <name evidence="2" type="ORF">SCHPADRAFT_907065</name>
</gene>
<dbReference type="Proteomes" id="UP000053477">
    <property type="component" value="Unassembled WGS sequence"/>
</dbReference>
<evidence type="ECO:0000313" key="3">
    <source>
        <dbReference type="Proteomes" id="UP000053477"/>
    </source>
</evidence>
<keyword evidence="3" id="KW-1185">Reference proteome</keyword>
<proteinExistence type="predicted"/>
<protein>
    <submittedName>
        <fullName evidence="2">Uncharacterized protein</fullName>
    </submittedName>
</protein>
<organism evidence="2 3">
    <name type="scientific">Schizopora paradoxa</name>
    <dbReference type="NCBI Taxonomy" id="27342"/>
    <lineage>
        <taxon>Eukaryota</taxon>
        <taxon>Fungi</taxon>
        <taxon>Dikarya</taxon>
        <taxon>Basidiomycota</taxon>
        <taxon>Agaricomycotina</taxon>
        <taxon>Agaricomycetes</taxon>
        <taxon>Hymenochaetales</taxon>
        <taxon>Schizoporaceae</taxon>
        <taxon>Schizopora</taxon>
    </lineage>
</organism>
<evidence type="ECO:0000313" key="2">
    <source>
        <dbReference type="EMBL" id="KLO10250.1"/>
    </source>
</evidence>
<feature type="compositionally biased region" description="Gly residues" evidence="1">
    <location>
        <begin position="80"/>
        <end position="96"/>
    </location>
</feature>
<feature type="compositionally biased region" description="Gly residues" evidence="1">
    <location>
        <begin position="39"/>
        <end position="51"/>
    </location>
</feature>
<dbReference type="EMBL" id="KQ086032">
    <property type="protein sequence ID" value="KLO10250.1"/>
    <property type="molecule type" value="Genomic_DNA"/>
</dbReference>
<feature type="compositionally biased region" description="Basic and acidic residues" evidence="1">
    <location>
        <begin position="140"/>
        <end position="155"/>
    </location>
</feature>
<dbReference type="AlphaFoldDB" id="A0A0H2REG6"/>
<reference evidence="2 3" key="1">
    <citation type="submission" date="2015-04" db="EMBL/GenBank/DDBJ databases">
        <title>Complete genome sequence of Schizopora paradoxa KUC8140, a cosmopolitan wood degrader in East Asia.</title>
        <authorList>
            <consortium name="DOE Joint Genome Institute"/>
            <person name="Min B."/>
            <person name="Park H."/>
            <person name="Jang Y."/>
            <person name="Kim J.-J."/>
            <person name="Kim K.H."/>
            <person name="Pangilinan J."/>
            <person name="Lipzen A."/>
            <person name="Riley R."/>
            <person name="Grigoriev I.V."/>
            <person name="Spatafora J.W."/>
            <person name="Choi I.-G."/>
        </authorList>
    </citation>
    <scope>NUCLEOTIDE SEQUENCE [LARGE SCALE GENOMIC DNA]</scope>
    <source>
        <strain evidence="2 3">KUC8140</strain>
    </source>
</reference>
<feature type="compositionally biased region" description="Basic and acidic residues" evidence="1">
    <location>
        <begin position="164"/>
        <end position="173"/>
    </location>
</feature>
<name>A0A0H2REG6_9AGAM</name>
<feature type="region of interest" description="Disordered" evidence="1">
    <location>
        <begin position="1"/>
        <end position="175"/>
    </location>
</feature>
<feature type="compositionally biased region" description="Basic and acidic residues" evidence="1">
    <location>
        <begin position="9"/>
        <end position="21"/>
    </location>
</feature>
<sequence length="224" mass="22749">MGSGGNNYTRRDGFNDNEPRVESYGSGPGSGAYDLANTGLGGYGNNKGGPTGHITSTGLSGGGRSQAVEDENTERREGFASGGGEGRSGGTYGAGPGASASDPANTGLGGYSGDEAMGQTNQSSSAPGEDRYGTGDLGEQLERAHQEGQQMKREGGGFGTDATGRTETEEGHSSGEQLLSEYQGKFVVKHRVSSSSSPSSLDAAGRFTNKLRGEVSAHACSFPC</sequence>